<evidence type="ECO:0000313" key="2">
    <source>
        <dbReference type="EMBL" id="WVZ94825.1"/>
    </source>
</evidence>
<dbReference type="EMBL" id="CP144753">
    <property type="protein sequence ID" value="WVZ94825.1"/>
    <property type="molecule type" value="Genomic_DNA"/>
</dbReference>
<feature type="compositionally biased region" description="Basic and acidic residues" evidence="1">
    <location>
        <begin position="220"/>
        <end position="230"/>
    </location>
</feature>
<dbReference type="PANTHER" id="PTHR36143">
    <property type="entry name" value="OS08G0177500 PROTEIN"/>
    <property type="match status" value="1"/>
</dbReference>
<dbReference type="AlphaFoldDB" id="A0AAQ3XE08"/>
<dbReference type="Proteomes" id="UP001341281">
    <property type="component" value="Chromosome 09"/>
</dbReference>
<feature type="region of interest" description="Disordered" evidence="1">
    <location>
        <begin position="1"/>
        <end position="23"/>
    </location>
</feature>
<sequence length="408" mass="45098">MKRKAEEMKATASSLRTQKTDQKTKLKGLEATVADLKKTQKELEAALAGKDNRISQLEEEATNLQKARRDLEATVTEKDRRIKQIEQKATNATKIQKELETVLSEKNSRIRQMEEKATGSNPDQMAALMEILQRKEAELEEFKARFQDFKKTDRADVNSKSFPMQKNNASATPDAVVVIKATNSSSVAIPTNSEEKRPANATATLSAKPEEQRPATTVAESKRPKDRSLEEQPAESTANKEDDGIQDELNDFDEDIDIDDIYAESRSKKSGSPRRSKKLVSNNRGGTGQSENSLDQDSYNRLMEKENTKVAKETKKNSTNGTLEKNSKDSLNDGSHTTPRKAAQGVASATDVKPDTSIPANSDEAKQQNRKQKKKSNKSKKKKVADVVVGTNVGGEVAKQRTTDATSI</sequence>
<evidence type="ECO:0000256" key="1">
    <source>
        <dbReference type="SAM" id="MobiDB-lite"/>
    </source>
</evidence>
<gene>
    <name evidence="2" type="ORF">U9M48_040669</name>
</gene>
<protein>
    <submittedName>
        <fullName evidence="2">Uncharacterized protein</fullName>
    </submittedName>
</protein>
<proteinExistence type="predicted"/>
<organism evidence="2 3">
    <name type="scientific">Paspalum notatum var. saurae</name>
    <dbReference type="NCBI Taxonomy" id="547442"/>
    <lineage>
        <taxon>Eukaryota</taxon>
        <taxon>Viridiplantae</taxon>
        <taxon>Streptophyta</taxon>
        <taxon>Embryophyta</taxon>
        <taxon>Tracheophyta</taxon>
        <taxon>Spermatophyta</taxon>
        <taxon>Magnoliopsida</taxon>
        <taxon>Liliopsida</taxon>
        <taxon>Poales</taxon>
        <taxon>Poaceae</taxon>
        <taxon>PACMAD clade</taxon>
        <taxon>Panicoideae</taxon>
        <taxon>Andropogonodae</taxon>
        <taxon>Paspaleae</taxon>
        <taxon>Paspalinae</taxon>
        <taxon>Paspalum</taxon>
    </lineage>
</organism>
<feature type="compositionally biased region" description="Basic residues" evidence="1">
    <location>
        <begin position="368"/>
        <end position="383"/>
    </location>
</feature>
<name>A0AAQ3XE08_PASNO</name>
<feature type="compositionally biased region" description="Basic and acidic residues" evidence="1">
    <location>
        <begin position="302"/>
        <end position="316"/>
    </location>
</feature>
<feature type="compositionally biased region" description="Basic residues" evidence="1">
    <location>
        <begin position="268"/>
        <end position="278"/>
    </location>
</feature>
<accession>A0AAQ3XE08</accession>
<dbReference type="Gene3D" id="1.10.287.1490">
    <property type="match status" value="1"/>
</dbReference>
<keyword evidence="3" id="KW-1185">Reference proteome</keyword>
<evidence type="ECO:0000313" key="3">
    <source>
        <dbReference type="Proteomes" id="UP001341281"/>
    </source>
</evidence>
<feature type="region of interest" description="Disordered" evidence="1">
    <location>
        <begin position="150"/>
        <end position="387"/>
    </location>
</feature>
<dbReference type="PANTHER" id="PTHR36143:SF4">
    <property type="entry name" value="OS08G0177500 PROTEIN"/>
    <property type="match status" value="1"/>
</dbReference>
<feature type="compositionally biased region" description="Polar residues" evidence="1">
    <location>
        <begin position="279"/>
        <end position="299"/>
    </location>
</feature>
<feature type="compositionally biased region" description="Acidic residues" evidence="1">
    <location>
        <begin position="244"/>
        <end position="262"/>
    </location>
</feature>
<reference evidence="2 3" key="1">
    <citation type="submission" date="2024-02" db="EMBL/GenBank/DDBJ databases">
        <title>High-quality chromosome-scale genome assembly of Pensacola bahiagrass (Paspalum notatum Flugge var. saurae).</title>
        <authorList>
            <person name="Vega J.M."/>
            <person name="Podio M."/>
            <person name="Orjuela J."/>
            <person name="Siena L.A."/>
            <person name="Pessino S.C."/>
            <person name="Combes M.C."/>
            <person name="Mariac C."/>
            <person name="Albertini E."/>
            <person name="Pupilli F."/>
            <person name="Ortiz J.P.A."/>
            <person name="Leblanc O."/>
        </authorList>
    </citation>
    <scope>NUCLEOTIDE SEQUENCE [LARGE SCALE GENOMIC DNA]</scope>
    <source>
        <strain evidence="2">R1</strain>
        <tissue evidence="2">Leaf</tissue>
    </source>
</reference>
<feature type="compositionally biased region" description="Polar residues" evidence="1">
    <location>
        <begin position="181"/>
        <end position="192"/>
    </location>
</feature>
<feature type="compositionally biased region" description="Polar residues" evidence="1">
    <location>
        <begin position="158"/>
        <end position="171"/>
    </location>
</feature>